<evidence type="ECO:0000313" key="2">
    <source>
        <dbReference type="Proteomes" id="UP000504612"/>
    </source>
</evidence>
<reference evidence="3" key="1">
    <citation type="submission" date="2025-08" db="UniProtKB">
        <authorList>
            <consortium name="RefSeq"/>
        </authorList>
    </citation>
    <scope>IDENTIFICATION</scope>
</reference>
<dbReference type="GeneID" id="113430801"/>
<feature type="signal peptide" evidence="1">
    <location>
        <begin position="1"/>
        <end position="19"/>
    </location>
</feature>
<dbReference type="RefSeq" id="XP_026548997.1">
    <property type="nucleotide sequence ID" value="XM_026693212.1"/>
</dbReference>
<dbReference type="AlphaFoldDB" id="A0A6J1W0W1"/>
<gene>
    <name evidence="3" type="primary">LOC113430801</name>
</gene>
<protein>
    <submittedName>
        <fullName evidence="3">Reticulocalbin-2-like</fullName>
    </submittedName>
</protein>
<evidence type="ECO:0000313" key="3">
    <source>
        <dbReference type="RefSeq" id="XP_026548997.1"/>
    </source>
</evidence>
<organism evidence="2 3">
    <name type="scientific">Notechis scutatus</name>
    <name type="common">mainland tiger snake</name>
    <dbReference type="NCBI Taxonomy" id="8663"/>
    <lineage>
        <taxon>Eukaryota</taxon>
        <taxon>Metazoa</taxon>
        <taxon>Chordata</taxon>
        <taxon>Craniata</taxon>
        <taxon>Vertebrata</taxon>
        <taxon>Euteleostomi</taxon>
        <taxon>Lepidosauria</taxon>
        <taxon>Squamata</taxon>
        <taxon>Bifurcata</taxon>
        <taxon>Unidentata</taxon>
        <taxon>Episquamata</taxon>
        <taxon>Toxicofera</taxon>
        <taxon>Serpentes</taxon>
        <taxon>Colubroidea</taxon>
        <taxon>Elapidae</taxon>
        <taxon>Hydrophiinae</taxon>
        <taxon>Notechis</taxon>
    </lineage>
</organism>
<evidence type="ECO:0000256" key="1">
    <source>
        <dbReference type="SAM" id="SignalP"/>
    </source>
</evidence>
<dbReference type="KEGG" id="nss:113430801"/>
<keyword evidence="2" id="KW-1185">Reference proteome</keyword>
<dbReference type="Proteomes" id="UP000504612">
    <property type="component" value="Unplaced"/>
</dbReference>
<proteinExistence type="predicted"/>
<feature type="chain" id="PRO_5026808574" evidence="1">
    <location>
        <begin position="20"/>
        <end position="98"/>
    </location>
</feature>
<keyword evidence="1" id="KW-0732">Signal</keyword>
<accession>A0A6J1W0W1</accession>
<name>A0A6J1W0W1_9SAUR</name>
<sequence length="98" mass="11080">MEQPLLLLTLLAGLGTGLAEHRPDYDREALLGGQDEVEEFSKLSPEEQQKRLKVIISKIDVDQDGFLTEGTYDDDDDDPPTKLNHRPLSWAGLRWSCE</sequence>